<protein>
    <submittedName>
        <fullName evidence="5">DUF4203 domain-containing protein</fullName>
    </submittedName>
</protein>
<dbReference type="AlphaFoldDB" id="A0A0N4UA01"/>
<dbReference type="STRING" id="318479.A0A0N4UA01"/>
<accession>A0A0N4UA01</accession>
<gene>
    <name evidence="2" type="ORF">DME_LOCUS7952</name>
</gene>
<dbReference type="EMBL" id="UYYG01001164">
    <property type="protein sequence ID" value="VDN57979.1"/>
    <property type="molecule type" value="Genomic_DNA"/>
</dbReference>
<dbReference type="Proteomes" id="UP000274756">
    <property type="component" value="Unassembled WGS sequence"/>
</dbReference>
<keyword evidence="4" id="KW-1185">Reference proteome</keyword>
<evidence type="ECO:0000313" key="4">
    <source>
        <dbReference type="Proteomes" id="UP000274756"/>
    </source>
</evidence>
<reference evidence="2 4" key="2">
    <citation type="submission" date="2018-11" db="EMBL/GenBank/DDBJ databases">
        <authorList>
            <consortium name="Pathogen Informatics"/>
        </authorList>
    </citation>
    <scope>NUCLEOTIDE SEQUENCE [LARGE SCALE GENOMIC DNA]</scope>
</reference>
<proteinExistence type="predicted"/>
<evidence type="ECO:0000313" key="5">
    <source>
        <dbReference type="WBParaSite" id="DME_0000394701-mRNA-1"/>
    </source>
</evidence>
<feature type="transmembrane region" description="Helical" evidence="1">
    <location>
        <begin position="51"/>
        <end position="79"/>
    </location>
</feature>
<evidence type="ECO:0000313" key="2">
    <source>
        <dbReference type="EMBL" id="VDN57979.1"/>
    </source>
</evidence>
<evidence type="ECO:0000313" key="3">
    <source>
        <dbReference type="Proteomes" id="UP000038040"/>
    </source>
</evidence>
<keyword evidence="1" id="KW-1133">Transmembrane helix</keyword>
<feature type="transmembrane region" description="Helical" evidence="1">
    <location>
        <begin position="119"/>
        <end position="138"/>
    </location>
</feature>
<sequence length="175" mass="20229">MKSAFTCLLLLSIWCTLIIIPNQIWFAIGILILLDVSLIGLLIWQRRDHFLLSWIIVSCCIILLIAAPISSLTSLAILLLFLCYTLLPLQIFHSIIAAIFISFTAIIIRFISTKTSKQVIVEILTLFAMNLIGLSVYYPNELIQRKTFRQTRSHCFYVSEIKRKQIIKQQRKETR</sequence>
<dbReference type="WBParaSite" id="DME_0000394701-mRNA-1">
    <property type="protein sequence ID" value="DME_0000394701-mRNA-1"/>
    <property type="gene ID" value="DME_0000394701"/>
</dbReference>
<feature type="transmembrane region" description="Helical" evidence="1">
    <location>
        <begin position="25"/>
        <end position="44"/>
    </location>
</feature>
<dbReference type="Proteomes" id="UP000038040">
    <property type="component" value="Unplaced"/>
</dbReference>
<keyword evidence="1" id="KW-0472">Membrane</keyword>
<reference evidence="5" key="1">
    <citation type="submission" date="2017-02" db="UniProtKB">
        <authorList>
            <consortium name="WormBaseParasite"/>
        </authorList>
    </citation>
    <scope>IDENTIFICATION</scope>
</reference>
<name>A0A0N4UA01_DRAME</name>
<organism evidence="3 5">
    <name type="scientific">Dracunculus medinensis</name>
    <name type="common">Guinea worm</name>
    <dbReference type="NCBI Taxonomy" id="318479"/>
    <lineage>
        <taxon>Eukaryota</taxon>
        <taxon>Metazoa</taxon>
        <taxon>Ecdysozoa</taxon>
        <taxon>Nematoda</taxon>
        <taxon>Chromadorea</taxon>
        <taxon>Rhabditida</taxon>
        <taxon>Spirurina</taxon>
        <taxon>Dracunculoidea</taxon>
        <taxon>Dracunculidae</taxon>
        <taxon>Dracunculus</taxon>
    </lineage>
</organism>
<keyword evidence="1" id="KW-0812">Transmembrane</keyword>
<evidence type="ECO:0000256" key="1">
    <source>
        <dbReference type="SAM" id="Phobius"/>
    </source>
</evidence>
<feature type="transmembrane region" description="Helical" evidence="1">
    <location>
        <begin position="91"/>
        <end position="112"/>
    </location>
</feature>